<sequence length="237" mass="26262">MVYVQGMMAPVASEKKAQYQTLSAKAADVFRQNGALSVIESWGDDIPDGKVNDMKSAVKLKDGETPVFTWIVWPSKAARDEGMQKSFANPLFSEGFDPGMDGARMFFGGFETIVEAGDFSGADYIDGFLVPCPVKNKEAYRKMAADAWPLFERHGAISMFECWQDDLPDGQLTSMALAVQKKPDEAVLFSWVGWPSKEARLKGQASMMADPEMRPPPEMPFDGMRMIFGGFEVIVDR</sequence>
<evidence type="ECO:0000313" key="1">
    <source>
        <dbReference type="EMBL" id="MFC6198505.1"/>
    </source>
</evidence>
<gene>
    <name evidence="1" type="ORF">ACFQDM_10455</name>
</gene>
<dbReference type="Pfam" id="PF07237">
    <property type="entry name" value="DUF1428"/>
    <property type="match status" value="2"/>
</dbReference>
<organism evidence="1 2">
    <name type="scientific">Ponticaulis profundi</name>
    <dbReference type="NCBI Taxonomy" id="2665222"/>
    <lineage>
        <taxon>Bacteria</taxon>
        <taxon>Pseudomonadati</taxon>
        <taxon>Pseudomonadota</taxon>
        <taxon>Alphaproteobacteria</taxon>
        <taxon>Hyphomonadales</taxon>
        <taxon>Hyphomonadaceae</taxon>
        <taxon>Ponticaulis</taxon>
    </lineage>
</organism>
<dbReference type="InterPro" id="IPR009874">
    <property type="entry name" value="DUF1428"/>
</dbReference>
<dbReference type="Proteomes" id="UP001596303">
    <property type="component" value="Unassembled WGS sequence"/>
</dbReference>
<reference evidence="2" key="1">
    <citation type="journal article" date="2019" name="Int. J. Syst. Evol. Microbiol.">
        <title>The Global Catalogue of Microorganisms (GCM) 10K type strain sequencing project: providing services to taxonomists for standard genome sequencing and annotation.</title>
        <authorList>
            <consortium name="The Broad Institute Genomics Platform"/>
            <consortium name="The Broad Institute Genome Sequencing Center for Infectious Disease"/>
            <person name="Wu L."/>
            <person name="Ma J."/>
        </authorList>
    </citation>
    <scope>NUCLEOTIDE SEQUENCE [LARGE SCALE GENOMIC DNA]</scope>
    <source>
        <strain evidence="2">CGMCC-1.15741</strain>
    </source>
</reference>
<comment type="caution">
    <text evidence="1">The sequence shown here is derived from an EMBL/GenBank/DDBJ whole genome shotgun (WGS) entry which is preliminary data.</text>
</comment>
<proteinExistence type="predicted"/>
<dbReference type="EMBL" id="JBHSSW010000012">
    <property type="protein sequence ID" value="MFC6198505.1"/>
    <property type="molecule type" value="Genomic_DNA"/>
</dbReference>
<keyword evidence="2" id="KW-1185">Reference proteome</keyword>
<dbReference type="InterPro" id="IPR011008">
    <property type="entry name" value="Dimeric_a/b-barrel"/>
</dbReference>
<accession>A0ABW1SA92</accession>
<dbReference type="RefSeq" id="WP_377378772.1">
    <property type="nucleotide sequence ID" value="NZ_JBHSSW010000012.1"/>
</dbReference>
<dbReference type="SUPFAM" id="SSF54909">
    <property type="entry name" value="Dimeric alpha+beta barrel"/>
    <property type="match status" value="2"/>
</dbReference>
<dbReference type="Gene3D" id="3.30.70.100">
    <property type="match status" value="2"/>
</dbReference>
<protein>
    <submittedName>
        <fullName evidence="1">DUF1428 domain-containing protein</fullName>
    </submittedName>
</protein>
<evidence type="ECO:0000313" key="2">
    <source>
        <dbReference type="Proteomes" id="UP001596303"/>
    </source>
</evidence>
<name>A0ABW1SA92_9PROT</name>